<keyword evidence="5 7" id="KW-1133">Transmembrane helix</keyword>
<gene>
    <name evidence="9" type="ORF">A9Q93_10620</name>
</gene>
<dbReference type="AlphaFoldDB" id="A0A1Z8AP88"/>
<dbReference type="SUPFAM" id="SSF144091">
    <property type="entry name" value="Rhomboid-like"/>
    <property type="match status" value="1"/>
</dbReference>
<dbReference type="GO" id="GO:0016020">
    <property type="term" value="C:membrane"/>
    <property type="evidence" value="ECO:0007669"/>
    <property type="project" value="UniProtKB-SubCell"/>
</dbReference>
<feature type="transmembrane region" description="Helical" evidence="7">
    <location>
        <begin position="60"/>
        <end position="78"/>
    </location>
</feature>
<evidence type="ECO:0000256" key="3">
    <source>
        <dbReference type="ARBA" id="ARBA00022692"/>
    </source>
</evidence>
<feature type="transmembrane region" description="Helical" evidence="7">
    <location>
        <begin position="108"/>
        <end position="127"/>
    </location>
</feature>
<dbReference type="Gene3D" id="1.20.1540.10">
    <property type="entry name" value="Rhomboid-like"/>
    <property type="match status" value="1"/>
</dbReference>
<evidence type="ECO:0000256" key="1">
    <source>
        <dbReference type="ARBA" id="ARBA00004141"/>
    </source>
</evidence>
<feature type="transmembrane region" description="Helical" evidence="7">
    <location>
        <begin position="133"/>
        <end position="152"/>
    </location>
</feature>
<feature type="transmembrane region" description="Helical" evidence="7">
    <location>
        <begin position="84"/>
        <end position="101"/>
    </location>
</feature>
<feature type="domain" description="Peptidase S54 rhomboid" evidence="8">
    <location>
        <begin position="42"/>
        <end position="179"/>
    </location>
</feature>
<protein>
    <submittedName>
        <fullName evidence="9">Rhomboid family intramembrane serine protease</fullName>
    </submittedName>
</protein>
<dbReference type="PANTHER" id="PTHR43731:SF14">
    <property type="entry name" value="PRESENILIN-ASSOCIATED RHOMBOID-LIKE PROTEIN, MITOCHONDRIAL"/>
    <property type="match status" value="1"/>
</dbReference>
<dbReference type="GO" id="GO:0004252">
    <property type="term" value="F:serine-type endopeptidase activity"/>
    <property type="evidence" value="ECO:0007669"/>
    <property type="project" value="InterPro"/>
</dbReference>
<evidence type="ECO:0000256" key="6">
    <source>
        <dbReference type="ARBA" id="ARBA00023136"/>
    </source>
</evidence>
<dbReference type="EMBL" id="MAAX01000165">
    <property type="protein sequence ID" value="OUS12142.1"/>
    <property type="molecule type" value="Genomic_DNA"/>
</dbReference>
<dbReference type="PANTHER" id="PTHR43731">
    <property type="entry name" value="RHOMBOID PROTEASE"/>
    <property type="match status" value="1"/>
</dbReference>
<evidence type="ECO:0000259" key="8">
    <source>
        <dbReference type="Pfam" id="PF01694"/>
    </source>
</evidence>
<evidence type="ECO:0000256" key="5">
    <source>
        <dbReference type="ARBA" id="ARBA00022989"/>
    </source>
</evidence>
<feature type="transmembrane region" description="Helical" evidence="7">
    <location>
        <begin position="186"/>
        <end position="206"/>
    </location>
</feature>
<keyword evidence="3 7" id="KW-0812">Transmembrane</keyword>
<comment type="subcellular location">
    <subcellularLocation>
        <location evidence="1">Membrane</location>
        <topology evidence="1">Multi-pass membrane protein</topology>
    </subcellularLocation>
</comment>
<reference evidence="10" key="1">
    <citation type="journal article" date="2017" name="Proc. Natl. Acad. Sci. U.S.A.">
        <title>Simulation of Deepwater Horizon oil plume reveals substrate specialization within a complex community of hydrocarbon-degraders.</title>
        <authorList>
            <person name="Hu P."/>
            <person name="Dubinsky E.A."/>
            <person name="Probst A.J."/>
            <person name="Wang J."/>
            <person name="Sieber C.M.K."/>
            <person name="Tom L.M."/>
            <person name="Gardinali P."/>
            <person name="Banfield J.F."/>
            <person name="Atlas R.M."/>
            <person name="Andersen G.L."/>
        </authorList>
    </citation>
    <scope>NUCLEOTIDE SEQUENCE [LARGE SCALE GENOMIC DNA]</scope>
</reference>
<comment type="similarity">
    <text evidence="2">Belongs to the peptidase S54 family.</text>
</comment>
<keyword evidence="6 7" id="KW-0472">Membrane</keyword>
<proteinExistence type="inferred from homology"/>
<dbReference type="Proteomes" id="UP000196102">
    <property type="component" value="Unassembled WGS sequence"/>
</dbReference>
<keyword evidence="4" id="KW-0378">Hydrolase</keyword>
<dbReference type="InterPro" id="IPR050925">
    <property type="entry name" value="Rhomboid_protease_S54"/>
</dbReference>
<dbReference type="InterPro" id="IPR035952">
    <property type="entry name" value="Rhomboid-like_sf"/>
</dbReference>
<evidence type="ECO:0000256" key="4">
    <source>
        <dbReference type="ARBA" id="ARBA00022801"/>
    </source>
</evidence>
<comment type="caution">
    <text evidence="9">The sequence shown here is derived from an EMBL/GenBank/DDBJ whole genome shotgun (WGS) entry which is preliminary data.</text>
</comment>
<evidence type="ECO:0000313" key="9">
    <source>
        <dbReference type="EMBL" id="OUS12142.1"/>
    </source>
</evidence>
<evidence type="ECO:0000256" key="7">
    <source>
        <dbReference type="SAM" id="Phobius"/>
    </source>
</evidence>
<keyword evidence="9" id="KW-0645">Protease</keyword>
<accession>A0A1Z8AP88</accession>
<feature type="transmembrane region" description="Helical" evidence="7">
    <location>
        <begin position="6"/>
        <end position="23"/>
    </location>
</feature>
<dbReference type="Pfam" id="PF01694">
    <property type="entry name" value="Rhomboid"/>
    <property type="match status" value="1"/>
</dbReference>
<dbReference type="InterPro" id="IPR022764">
    <property type="entry name" value="Peptidase_S54_rhomboid_dom"/>
</dbReference>
<dbReference type="GO" id="GO:0006508">
    <property type="term" value="P:proteolysis"/>
    <property type="evidence" value="ECO:0007669"/>
    <property type="project" value="UniProtKB-KW"/>
</dbReference>
<evidence type="ECO:0000256" key="2">
    <source>
        <dbReference type="ARBA" id="ARBA00009045"/>
    </source>
</evidence>
<evidence type="ECO:0000313" key="10">
    <source>
        <dbReference type="Proteomes" id="UP000196102"/>
    </source>
</evidence>
<dbReference type="RefSeq" id="WP_303687412.1">
    <property type="nucleotide sequence ID" value="NZ_CAJXYO010000026.1"/>
</dbReference>
<sequence>MFNLDIVTIVIIVANVVVSFKGFNDYMFRGNYLFNIAGIQRGEQYRFFTSGFLHANQSHLFFNMLTLFFFAGTVVYKLGDIKFLIIYLASLLGGNLLSYFIHKDEYHYSALGASGAVSGIVYSAILLEPTMRIYFGIPGWLFGIGYLIYSFYGMKKLNDNIGHDAHFGGAVVGVLLTLVYDLNLIYTNTITVIAMFITIIVLFILMKFVKNV</sequence>
<organism evidence="9 10">
    <name type="scientific">Nonlabens dokdonensis</name>
    <dbReference type="NCBI Taxonomy" id="328515"/>
    <lineage>
        <taxon>Bacteria</taxon>
        <taxon>Pseudomonadati</taxon>
        <taxon>Bacteroidota</taxon>
        <taxon>Flavobacteriia</taxon>
        <taxon>Flavobacteriales</taxon>
        <taxon>Flavobacteriaceae</taxon>
        <taxon>Nonlabens</taxon>
    </lineage>
</organism>
<name>A0A1Z8AP88_9FLAO</name>